<name>A0A1T4JVI4_9BACT</name>
<dbReference type="CDD" id="cd06262">
    <property type="entry name" value="metallo-hydrolase-like_MBL-fold"/>
    <property type="match status" value="1"/>
</dbReference>
<dbReference type="Pfam" id="PF00753">
    <property type="entry name" value="Lactamase_B"/>
    <property type="match status" value="1"/>
</dbReference>
<accession>A0A1T4JVI4</accession>
<reference evidence="7" key="1">
    <citation type="submission" date="2017-02" db="EMBL/GenBank/DDBJ databases">
        <authorList>
            <person name="Varghese N."/>
            <person name="Submissions S."/>
        </authorList>
    </citation>
    <scope>NUCLEOTIDE SEQUENCE [LARGE SCALE GENOMIC DNA]</scope>
    <source>
        <strain evidence="7">ATCC BAA-34</strain>
    </source>
</reference>
<keyword evidence="3" id="KW-0378">Hydrolase</keyword>
<dbReference type="GO" id="GO:0046872">
    <property type="term" value="F:metal ion binding"/>
    <property type="evidence" value="ECO:0007669"/>
    <property type="project" value="UniProtKB-KW"/>
</dbReference>
<evidence type="ECO:0000256" key="1">
    <source>
        <dbReference type="ARBA" id="ARBA00001947"/>
    </source>
</evidence>
<dbReference type="SMART" id="SM00849">
    <property type="entry name" value="Lactamase_B"/>
    <property type="match status" value="1"/>
</dbReference>
<evidence type="ECO:0000313" key="6">
    <source>
        <dbReference type="EMBL" id="SJZ34220.1"/>
    </source>
</evidence>
<keyword evidence="4" id="KW-0862">Zinc</keyword>
<evidence type="ECO:0000313" key="7">
    <source>
        <dbReference type="Proteomes" id="UP000190102"/>
    </source>
</evidence>
<dbReference type="PANTHER" id="PTHR46233">
    <property type="entry name" value="HYDROXYACYLGLUTATHIONE HYDROLASE GLOC"/>
    <property type="match status" value="1"/>
</dbReference>
<dbReference type="STRING" id="115783.SAMN02745119_00104"/>
<gene>
    <name evidence="6" type="ORF">SAMN02745119_00104</name>
</gene>
<dbReference type="Proteomes" id="UP000190102">
    <property type="component" value="Unassembled WGS sequence"/>
</dbReference>
<evidence type="ECO:0000256" key="3">
    <source>
        <dbReference type="ARBA" id="ARBA00022801"/>
    </source>
</evidence>
<proteinExistence type="predicted"/>
<dbReference type="InterPro" id="IPR036866">
    <property type="entry name" value="RibonucZ/Hydroxyglut_hydro"/>
</dbReference>
<dbReference type="PANTHER" id="PTHR46233:SF3">
    <property type="entry name" value="HYDROXYACYLGLUTATHIONE HYDROLASE GLOC"/>
    <property type="match status" value="1"/>
</dbReference>
<organism evidence="6 7">
    <name type="scientific">Trichlorobacter thiogenes</name>
    <dbReference type="NCBI Taxonomy" id="115783"/>
    <lineage>
        <taxon>Bacteria</taxon>
        <taxon>Pseudomonadati</taxon>
        <taxon>Thermodesulfobacteriota</taxon>
        <taxon>Desulfuromonadia</taxon>
        <taxon>Geobacterales</taxon>
        <taxon>Geobacteraceae</taxon>
        <taxon>Trichlorobacter</taxon>
    </lineage>
</organism>
<evidence type="ECO:0000259" key="5">
    <source>
        <dbReference type="SMART" id="SM00849"/>
    </source>
</evidence>
<evidence type="ECO:0000256" key="2">
    <source>
        <dbReference type="ARBA" id="ARBA00022723"/>
    </source>
</evidence>
<dbReference type="RefSeq" id="WP_078788423.1">
    <property type="nucleotide sequence ID" value="NZ_FUWR01000001.1"/>
</dbReference>
<evidence type="ECO:0000256" key="4">
    <source>
        <dbReference type="ARBA" id="ARBA00022833"/>
    </source>
</evidence>
<comment type="cofactor">
    <cofactor evidence="1">
        <name>Zn(2+)</name>
        <dbReference type="ChEBI" id="CHEBI:29105"/>
    </cofactor>
</comment>
<dbReference type="SUPFAM" id="SSF56281">
    <property type="entry name" value="Metallo-hydrolase/oxidoreductase"/>
    <property type="match status" value="1"/>
</dbReference>
<feature type="domain" description="Metallo-beta-lactamase" evidence="5">
    <location>
        <begin position="12"/>
        <end position="191"/>
    </location>
</feature>
<dbReference type="OrthoDB" id="9802991at2"/>
<dbReference type="EMBL" id="FUWR01000001">
    <property type="protein sequence ID" value="SJZ34220.1"/>
    <property type="molecule type" value="Genomic_DNA"/>
</dbReference>
<dbReference type="InterPro" id="IPR001279">
    <property type="entry name" value="Metallo-B-lactamas"/>
</dbReference>
<dbReference type="InterPro" id="IPR051453">
    <property type="entry name" value="MBL_Glyoxalase_II"/>
</dbReference>
<keyword evidence="2" id="KW-0479">Metal-binding</keyword>
<keyword evidence="7" id="KW-1185">Reference proteome</keyword>
<dbReference type="AlphaFoldDB" id="A0A1T4JVI4"/>
<protein>
    <submittedName>
        <fullName evidence="6">Glyoxylase, beta-lactamase superfamily II</fullName>
    </submittedName>
</protein>
<sequence length="208" mass="22402">MLFDTIVVGPLGVNCSILGCEETGQGVVVDPGDDAERILAQVQQRGLTITAIINTHGHFDHVGANRQLTQATGAPLYIHQADAPMLERVAKTAAMYGLPGENSPQPDRLLEDGMLIEFGTHRLQVIHTPGHTQGGCCLYLEAESKLIAGDTLFADGVGRTDLPGGSHQQLVESIKNRLFTLPDQVQVYPGHGPTTTIGHEKRHNPYLD</sequence>
<dbReference type="Gene3D" id="3.60.15.10">
    <property type="entry name" value="Ribonuclease Z/Hydroxyacylglutathione hydrolase-like"/>
    <property type="match status" value="1"/>
</dbReference>
<dbReference type="GO" id="GO:0016787">
    <property type="term" value="F:hydrolase activity"/>
    <property type="evidence" value="ECO:0007669"/>
    <property type="project" value="UniProtKB-KW"/>
</dbReference>